<organism evidence="9">
    <name type="scientific">Soboliphyme baturini</name>
    <dbReference type="NCBI Taxonomy" id="241478"/>
    <lineage>
        <taxon>Eukaryota</taxon>
        <taxon>Metazoa</taxon>
        <taxon>Ecdysozoa</taxon>
        <taxon>Nematoda</taxon>
        <taxon>Enoplea</taxon>
        <taxon>Dorylaimia</taxon>
        <taxon>Dioctophymatida</taxon>
        <taxon>Dioctophymatoidea</taxon>
        <taxon>Soboliphymatidae</taxon>
        <taxon>Soboliphyme</taxon>
    </lineage>
</organism>
<dbReference type="SUPFAM" id="SSF52540">
    <property type="entry name" value="P-loop containing nucleoside triphosphate hydrolases"/>
    <property type="match status" value="1"/>
</dbReference>
<dbReference type="GO" id="GO:0005694">
    <property type="term" value="C:chromosome"/>
    <property type="evidence" value="ECO:0007669"/>
    <property type="project" value="TreeGrafter"/>
</dbReference>
<evidence type="ECO:0000313" key="8">
    <source>
        <dbReference type="Proteomes" id="UP000270296"/>
    </source>
</evidence>
<sequence length="245" mass="27314">MQTMLLFSDRRVSTSRISSNRLVLFHGPPGTGKTTLCKALAQKVFIRMSECYDSGQLIEVNSHSLFSKWFSESGKLVLKLFSTITALLQDPRSLTFILIDEVESLTATRQNALNGNDPSDALRVVNALLTQLDSITRYPNVLLLSTSNILDALDSAFIDRADIMQFIGKPSLEAIYNMLHSCVLELQQVHICAVKFPCMITLVCYQFLTVITYRKAVGLSGRSLKKLPVLAHSFCRKVCVLSLPH</sequence>
<dbReference type="InterPro" id="IPR044539">
    <property type="entry name" value="Pch2-like"/>
</dbReference>
<dbReference type="SMART" id="SM00382">
    <property type="entry name" value="AAA"/>
    <property type="match status" value="1"/>
</dbReference>
<reference evidence="9" key="1">
    <citation type="submission" date="2016-06" db="UniProtKB">
        <authorList>
            <consortium name="WormBaseParasite"/>
        </authorList>
    </citation>
    <scope>IDENTIFICATION</scope>
</reference>
<dbReference type="Gene3D" id="3.40.50.300">
    <property type="entry name" value="P-loop containing nucleotide triphosphate hydrolases"/>
    <property type="match status" value="1"/>
</dbReference>
<dbReference type="Proteomes" id="UP000270296">
    <property type="component" value="Unassembled WGS sequence"/>
</dbReference>
<dbReference type="EMBL" id="UZAM01014416">
    <property type="protein sequence ID" value="VDP33800.1"/>
    <property type="molecule type" value="Genomic_DNA"/>
</dbReference>
<dbReference type="InterPro" id="IPR003960">
    <property type="entry name" value="ATPase_AAA_CS"/>
</dbReference>
<reference evidence="7 8" key="2">
    <citation type="submission" date="2018-11" db="EMBL/GenBank/DDBJ databases">
        <authorList>
            <consortium name="Pathogen Informatics"/>
        </authorList>
    </citation>
    <scope>NUCLEOTIDE SEQUENCE [LARGE SCALE GENOMIC DNA]</scope>
</reference>
<dbReference type="GO" id="GO:0051598">
    <property type="term" value="P:meiotic recombination checkpoint signaling"/>
    <property type="evidence" value="ECO:0007669"/>
    <property type="project" value="TreeGrafter"/>
</dbReference>
<accession>A0A183J486</accession>
<evidence type="ECO:0000313" key="9">
    <source>
        <dbReference type="WBParaSite" id="SBAD_0001105501-mRNA-1"/>
    </source>
</evidence>
<dbReference type="WBParaSite" id="SBAD_0001105501-mRNA-1">
    <property type="protein sequence ID" value="SBAD_0001105501-mRNA-1"/>
    <property type="gene ID" value="SBAD_0001105501"/>
</dbReference>
<dbReference type="PRINTS" id="PR00300">
    <property type="entry name" value="CLPPROTEASEA"/>
</dbReference>
<dbReference type="InterPro" id="IPR003593">
    <property type="entry name" value="AAA+_ATPase"/>
</dbReference>
<dbReference type="GO" id="GO:0016887">
    <property type="term" value="F:ATP hydrolysis activity"/>
    <property type="evidence" value="ECO:0007669"/>
    <property type="project" value="InterPro"/>
</dbReference>
<evidence type="ECO:0000256" key="5">
    <source>
        <dbReference type="RuleBase" id="RU003651"/>
    </source>
</evidence>
<dbReference type="PANTHER" id="PTHR45991:SF1">
    <property type="entry name" value="PACHYTENE CHECKPOINT PROTEIN 2 HOMOLOG"/>
    <property type="match status" value="1"/>
</dbReference>
<evidence type="ECO:0000256" key="2">
    <source>
        <dbReference type="ARBA" id="ARBA00022741"/>
    </source>
</evidence>
<evidence type="ECO:0000259" key="6">
    <source>
        <dbReference type="SMART" id="SM00382"/>
    </source>
</evidence>
<dbReference type="InterPro" id="IPR058249">
    <property type="entry name" value="Pch2_C"/>
</dbReference>
<dbReference type="InterPro" id="IPR003959">
    <property type="entry name" value="ATPase_AAA_core"/>
</dbReference>
<proteinExistence type="inferred from homology"/>
<dbReference type="InterPro" id="IPR001270">
    <property type="entry name" value="ClpA/B"/>
</dbReference>
<evidence type="ECO:0000256" key="1">
    <source>
        <dbReference type="ARBA" id="ARBA00007271"/>
    </source>
</evidence>
<feature type="domain" description="AAA+ ATPase" evidence="6">
    <location>
        <begin position="19"/>
        <end position="171"/>
    </location>
</feature>
<dbReference type="GO" id="GO:0007131">
    <property type="term" value="P:reciprocal meiotic recombination"/>
    <property type="evidence" value="ECO:0007669"/>
    <property type="project" value="TreeGrafter"/>
</dbReference>
<dbReference type="PANTHER" id="PTHR45991">
    <property type="entry name" value="PACHYTENE CHECKPOINT PROTEIN 2"/>
    <property type="match status" value="1"/>
</dbReference>
<dbReference type="InterPro" id="IPR027417">
    <property type="entry name" value="P-loop_NTPase"/>
</dbReference>
<evidence type="ECO:0000256" key="3">
    <source>
        <dbReference type="ARBA" id="ARBA00022840"/>
    </source>
</evidence>
<keyword evidence="8" id="KW-1185">Reference proteome</keyword>
<dbReference type="Pfam" id="PF23242">
    <property type="entry name" value="AAA_lid_TRIP13_C"/>
    <property type="match status" value="1"/>
</dbReference>
<dbReference type="Pfam" id="PF00004">
    <property type="entry name" value="AAA"/>
    <property type="match status" value="1"/>
</dbReference>
<dbReference type="GO" id="GO:0005524">
    <property type="term" value="F:ATP binding"/>
    <property type="evidence" value="ECO:0007669"/>
    <property type="project" value="UniProtKB-KW"/>
</dbReference>
<protein>
    <submittedName>
        <fullName evidence="9">AAA domain-containing protein</fullName>
    </submittedName>
</protein>
<keyword evidence="3 5" id="KW-0067">ATP-binding</keyword>
<dbReference type="PROSITE" id="PS00674">
    <property type="entry name" value="AAA"/>
    <property type="match status" value="1"/>
</dbReference>
<evidence type="ECO:0000313" key="7">
    <source>
        <dbReference type="EMBL" id="VDP33800.1"/>
    </source>
</evidence>
<evidence type="ECO:0000256" key="4">
    <source>
        <dbReference type="ARBA" id="ARBA00023254"/>
    </source>
</evidence>
<name>A0A183J486_9BILA</name>
<keyword evidence="2 5" id="KW-0547">Nucleotide-binding</keyword>
<keyword evidence="4" id="KW-0469">Meiosis</keyword>
<gene>
    <name evidence="7" type="ORF">SBAD_LOCUS10684</name>
</gene>
<dbReference type="AlphaFoldDB" id="A0A183J486"/>
<dbReference type="OrthoDB" id="10042665at2759"/>
<dbReference type="GO" id="GO:0005634">
    <property type="term" value="C:nucleus"/>
    <property type="evidence" value="ECO:0007669"/>
    <property type="project" value="TreeGrafter"/>
</dbReference>
<comment type="similarity">
    <text evidence="1">Belongs to the AAA ATPase family. PCH2 subfamily.</text>
</comment>